<dbReference type="EMBL" id="MPUH01000334">
    <property type="protein sequence ID" value="OMJ82618.1"/>
    <property type="molecule type" value="Genomic_DNA"/>
</dbReference>
<protein>
    <submittedName>
        <fullName evidence="1">Uncharacterized protein</fullName>
    </submittedName>
</protein>
<reference evidence="1 2" key="1">
    <citation type="submission" date="2016-11" db="EMBL/GenBank/DDBJ databases">
        <title>The macronuclear genome of Stentor coeruleus: a giant cell with tiny introns.</title>
        <authorList>
            <person name="Slabodnick M."/>
            <person name="Ruby J.G."/>
            <person name="Reiff S.B."/>
            <person name="Swart E.C."/>
            <person name="Gosai S."/>
            <person name="Prabakaran S."/>
            <person name="Witkowska E."/>
            <person name="Larue G.E."/>
            <person name="Fisher S."/>
            <person name="Freeman R.M."/>
            <person name="Gunawardena J."/>
            <person name="Chu W."/>
            <person name="Stover N.A."/>
            <person name="Gregory B.D."/>
            <person name="Nowacki M."/>
            <person name="Derisi J."/>
            <person name="Roy S.W."/>
            <person name="Marshall W.F."/>
            <person name="Sood P."/>
        </authorList>
    </citation>
    <scope>NUCLEOTIDE SEQUENCE [LARGE SCALE GENOMIC DNA]</scope>
    <source>
        <strain evidence="1">WM001</strain>
    </source>
</reference>
<evidence type="ECO:0000313" key="2">
    <source>
        <dbReference type="Proteomes" id="UP000187209"/>
    </source>
</evidence>
<name>A0A1R2C0S6_9CILI</name>
<proteinExistence type="predicted"/>
<keyword evidence="2" id="KW-1185">Reference proteome</keyword>
<accession>A0A1R2C0S6</accession>
<dbReference type="Proteomes" id="UP000187209">
    <property type="component" value="Unassembled WGS sequence"/>
</dbReference>
<gene>
    <name evidence="1" type="ORF">SteCoe_16668</name>
</gene>
<organism evidence="1 2">
    <name type="scientific">Stentor coeruleus</name>
    <dbReference type="NCBI Taxonomy" id="5963"/>
    <lineage>
        <taxon>Eukaryota</taxon>
        <taxon>Sar</taxon>
        <taxon>Alveolata</taxon>
        <taxon>Ciliophora</taxon>
        <taxon>Postciliodesmatophora</taxon>
        <taxon>Heterotrichea</taxon>
        <taxon>Heterotrichida</taxon>
        <taxon>Stentoridae</taxon>
        <taxon>Stentor</taxon>
    </lineage>
</organism>
<sequence length="266" mass="31503">MFKNHFEDPNDFSIIKISRSHKSNCINNSIKNTDSDLPKNHLSGTIICLTLRKILKSHWNTRMKFSFGLIRGLYLDGKRLLKPSRSSSRNTPTTPKNTQILLISTPKTVNRSTSYTKFNSESTHKTLKRVEKKRFHYKIHQKTQTAVKFVRKIKSIHQNSLRKHLYFILDCINKIKYMRICQTFKKAKLKRISEYYVKWYYLTKDNEAVSNFWTEYNDEMMILPLPLDIHDYIDDFFEVSKKNVNASYFSFNSTQDITSRITTTDT</sequence>
<comment type="caution">
    <text evidence="1">The sequence shown here is derived from an EMBL/GenBank/DDBJ whole genome shotgun (WGS) entry which is preliminary data.</text>
</comment>
<dbReference type="AlphaFoldDB" id="A0A1R2C0S6"/>
<evidence type="ECO:0000313" key="1">
    <source>
        <dbReference type="EMBL" id="OMJ82618.1"/>
    </source>
</evidence>